<dbReference type="SMART" id="SM00184">
    <property type="entry name" value="RING"/>
    <property type="match status" value="1"/>
</dbReference>
<organism evidence="6 7">
    <name type="scientific">Myotis brandtii</name>
    <name type="common">Brandt's bat</name>
    <dbReference type="NCBI Taxonomy" id="109478"/>
    <lineage>
        <taxon>Eukaryota</taxon>
        <taxon>Metazoa</taxon>
        <taxon>Chordata</taxon>
        <taxon>Craniata</taxon>
        <taxon>Vertebrata</taxon>
        <taxon>Euteleostomi</taxon>
        <taxon>Mammalia</taxon>
        <taxon>Eutheria</taxon>
        <taxon>Laurasiatheria</taxon>
        <taxon>Chiroptera</taxon>
        <taxon>Yangochiroptera</taxon>
        <taxon>Vespertilionidae</taxon>
        <taxon>Myotis</taxon>
    </lineage>
</organism>
<keyword evidence="3" id="KW-0862">Zinc</keyword>
<dbReference type="InterPro" id="IPR017907">
    <property type="entry name" value="Znf_RING_CS"/>
</dbReference>
<evidence type="ECO:0000313" key="6">
    <source>
        <dbReference type="EMBL" id="EPQ09523.1"/>
    </source>
</evidence>
<evidence type="ECO:0000256" key="4">
    <source>
        <dbReference type="PROSITE-ProRule" id="PRU00175"/>
    </source>
</evidence>
<name>S7PG77_MYOBR</name>
<evidence type="ECO:0000256" key="3">
    <source>
        <dbReference type="ARBA" id="ARBA00022833"/>
    </source>
</evidence>
<evidence type="ECO:0000259" key="5">
    <source>
        <dbReference type="PROSITE" id="PS50089"/>
    </source>
</evidence>
<gene>
    <name evidence="6" type="ORF">D623_10001784</name>
</gene>
<dbReference type="PROSITE" id="PS50089">
    <property type="entry name" value="ZF_RING_2"/>
    <property type="match status" value="1"/>
</dbReference>
<accession>S7PG77</accession>
<dbReference type="Pfam" id="PF13445">
    <property type="entry name" value="zf-RING_UBOX"/>
    <property type="match status" value="1"/>
</dbReference>
<proteinExistence type="predicted"/>
<keyword evidence="2 4" id="KW-0863">Zinc-finger</keyword>
<sequence length="106" mass="11646">MEGTLFLLSPPFKKPDSVDVYEATIGYAEISEQEEPQSRTDMSRGAAAMTSGILVDIQAEVTCPICLELLTEPMSLDCGHSFCQACITANNRESVHDRPREQLPNV</sequence>
<keyword evidence="7" id="KW-1185">Reference proteome</keyword>
<dbReference type="InterPro" id="IPR051051">
    <property type="entry name" value="E3_ubiq-ligase_TRIM/RNF"/>
</dbReference>
<dbReference type="InterPro" id="IPR001841">
    <property type="entry name" value="Znf_RING"/>
</dbReference>
<dbReference type="InterPro" id="IPR027370">
    <property type="entry name" value="Znf-RING_euk"/>
</dbReference>
<reference evidence="6 7" key="1">
    <citation type="journal article" date="2013" name="Nat. Commun.">
        <title>Genome analysis reveals insights into physiology and longevity of the Brandt's bat Myotis brandtii.</title>
        <authorList>
            <person name="Seim I."/>
            <person name="Fang X."/>
            <person name="Xiong Z."/>
            <person name="Lobanov A.V."/>
            <person name="Huang Z."/>
            <person name="Ma S."/>
            <person name="Feng Y."/>
            <person name="Turanov A.A."/>
            <person name="Zhu Y."/>
            <person name="Lenz T.L."/>
            <person name="Gerashchenko M.V."/>
            <person name="Fan D."/>
            <person name="Hee Yim S."/>
            <person name="Yao X."/>
            <person name="Jordan D."/>
            <person name="Xiong Y."/>
            <person name="Ma Y."/>
            <person name="Lyapunov A.N."/>
            <person name="Chen G."/>
            <person name="Kulakova O.I."/>
            <person name="Sun Y."/>
            <person name="Lee S.G."/>
            <person name="Bronson R.T."/>
            <person name="Moskalev A.A."/>
            <person name="Sunyaev S.R."/>
            <person name="Zhang G."/>
            <person name="Krogh A."/>
            <person name="Wang J."/>
            <person name="Gladyshev V.N."/>
        </authorList>
    </citation>
    <scope>NUCLEOTIDE SEQUENCE [LARGE SCALE GENOMIC DNA]</scope>
</reference>
<evidence type="ECO:0000313" key="7">
    <source>
        <dbReference type="Proteomes" id="UP000052978"/>
    </source>
</evidence>
<dbReference type="PANTHER" id="PTHR25465">
    <property type="entry name" value="B-BOX DOMAIN CONTAINING"/>
    <property type="match status" value="1"/>
</dbReference>
<evidence type="ECO:0000256" key="1">
    <source>
        <dbReference type="ARBA" id="ARBA00022723"/>
    </source>
</evidence>
<dbReference type="Proteomes" id="UP000052978">
    <property type="component" value="Unassembled WGS sequence"/>
</dbReference>
<dbReference type="EMBL" id="KE162777">
    <property type="protein sequence ID" value="EPQ09523.1"/>
    <property type="molecule type" value="Genomic_DNA"/>
</dbReference>
<keyword evidence="1" id="KW-0479">Metal-binding</keyword>
<dbReference type="PANTHER" id="PTHR25465:SF31">
    <property type="entry name" value="RING-TYPE DOMAIN-CONTAINING PROTEIN"/>
    <property type="match status" value="1"/>
</dbReference>
<evidence type="ECO:0000256" key="2">
    <source>
        <dbReference type="ARBA" id="ARBA00022771"/>
    </source>
</evidence>
<feature type="domain" description="RING-type" evidence="5">
    <location>
        <begin position="63"/>
        <end position="87"/>
    </location>
</feature>
<dbReference type="AlphaFoldDB" id="S7PG77"/>
<dbReference type="PROSITE" id="PS00518">
    <property type="entry name" value="ZF_RING_1"/>
    <property type="match status" value="1"/>
</dbReference>
<dbReference type="InterPro" id="IPR013083">
    <property type="entry name" value="Znf_RING/FYVE/PHD"/>
</dbReference>
<protein>
    <submittedName>
        <fullName evidence="6">Tripartite motif-containing protein 5</fullName>
    </submittedName>
</protein>
<dbReference type="Gene3D" id="3.30.40.10">
    <property type="entry name" value="Zinc/RING finger domain, C3HC4 (zinc finger)"/>
    <property type="match status" value="1"/>
</dbReference>
<dbReference type="SUPFAM" id="SSF57850">
    <property type="entry name" value="RING/U-box"/>
    <property type="match status" value="1"/>
</dbReference>
<dbReference type="GO" id="GO:0008270">
    <property type="term" value="F:zinc ion binding"/>
    <property type="evidence" value="ECO:0007669"/>
    <property type="project" value="UniProtKB-KW"/>
</dbReference>